<proteinExistence type="predicted"/>
<dbReference type="PANTHER" id="PTHR43066">
    <property type="entry name" value="RHOMBOID-RELATED PROTEIN"/>
    <property type="match status" value="1"/>
</dbReference>
<feature type="transmembrane region" description="Helical" evidence="5">
    <location>
        <begin position="82"/>
        <end position="101"/>
    </location>
</feature>
<dbReference type="RefSeq" id="WP_311363668.1">
    <property type="nucleotide sequence ID" value="NZ_JAVRIC010000003.1"/>
</dbReference>
<comment type="caution">
    <text evidence="7">The sequence shown here is derived from an EMBL/GenBank/DDBJ whole genome shotgun (WGS) entry which is preliminary data.</text>
</comment>
<reference evidence="7 8" key="1">
    <citation type="submission" date="2023-09" db="EMBL/GenBank/DDBJ databases">
        <authorList>
            <person name="Rey-Velasco X."/>
        </authorList>
    </citation>
    <scope>NUCLEOTIDE SEQUENCE [LARGE SCALE GENOMIC DNA]</scope>
    <source>
        <strain evidence="7 8">W345</strain>
    </source>
</reference>
<accession>A0ABU2WF99</accession>
<dbReference type="Pfam" id="PF01694">
    <property type="entry name" value="Rhomboid"/>
    <property type="match status" value="1"/>
</dbReference>
<dbReference type="GO" id="GO:0016787">
    <property type="term" value="F:hydrolase activity"/>
    <property type="evidence" value="ECO:0007669"/>
    <property type="project" value="UniProtKB-KW"/>
</dbReference>
<dbReference type="Proteomes" id="UP001254608">
    <property type="component" value="Unassembled WGS sequence"/>
</dbReference>
<feature type="transmembrane region" description="Helical" evidence="5">
    <location>
        <begin position="131"/>
        <end position="149"/>
    </location>
</feature>
<evidence type="ECO:0000313" key="7">
    <source>
        <dbReference type="EMBL" id="MDT0496274.1"/>
    </source>
</evidence>
<dbReference type="Gene3D" id="1.20.1540.10">
    <property type="entry name" value="Rhomboid-like"/>
    <property type="match status" value="1"/>
</dbReference>
<keyword evidence="2 5" id="KW-0812">Transmembrane</keyword>
<dbReference type="EMBL" id="JAVRIC010000003">
    <property type="protein sequence ID" value="MDT0496274.1"/>
    <property type="molecule type" value="Genomic_DNA"/>
</dbReference>
<gene>
    <name evidence="7" type="primary">rrtA</name>
    <name evidence="7" type="ORF">RM530_02685</name>
</gene>
<feature type="transmembrane region" description="Helical" evidence="5">
    <location>
        <begin position="107"/>
        <end position="124"/>
    </location>
</feature>
<feature type="transmembrane region" description="Helical" evidence="5">
    <location>
        <begin position="7"/>
        <end position="24"/>
    </location>
</feature>
<dbReference type="InterPro" id="IPR022764">
    <property type="entry name" value="Peptidase_S54_rhomboid_dom"/>
</dbReference>
<dbReference type="SUPFAM" id="SSF144091">
    <property type="entry name" value="Rhomboid-like"/>
    <property type="match status" value="1"/>
</dbReference>
<evidence type="ECO:0000256" key="3">
    <source>
        <dbReference type="ARBA" id="ARBA00022989"/>
    </source>
</evidence>
<dbReference type="PANTHER" id="PTHR43066:SF5">
    <property type="entry name" value="RHOMBOID-LIKE PROTEIN 11, CHLOROPLASTIC-RELATED"/>
    <property type="match status" value="1"/>
</dbReference>
<dbReference type="InterPro" id="IPR023826">
    <property type="entry name" value="Rhom-like_SP_proteobac"/>
</dbReference>
<feature type="transmembrane region" description="Helical" evidence="5">
    <location>
        <begin position="169"/>
        <end position="190"/>
    </location>
</feature>
<feature type="domain" description="Peptidase S54 rhomboid" evidence="6">
    <location>
        <begin position="41"/>
        <end position="184"/>
    </location>
</feature>
<evidence type="ECO:0000256" key="1">
    <source>
        <dbReference type="ARBA" id="ARBA00004141"/>
    </source>
</evidence>
<evidence type="ECO:0000313" key="8">
    <source>
        <dbReference type="Proteomes" id="UP001254608"/>
    </source>
</evidence>
<feature type="transmembrane region" description="Helical" evidence="5">
    <location>
        <begin position="54"/>
        <end position="73"/>
    </location>
</feature>
<keyword evidence="7" id="KW-0378">Hydrolase</keyword>
<evidence type="ECO:0000256" key="2">
    <source>
        <dbReference type="ARBA" id="ARBA00022692"/>
    </source>
</evidence>
<evidence type="ECO:0000259" key="6">
    <source>
        <dbReference type="Pfam" id="PF01694"/>
    </source>
</evidence>
<keyword evidence="4 5" id="KW-0472">Membrane</keyword>
<comment type="subcellular location">
    <subcellularLocation>
        <location evidence="1">Membrane</location>
        <topology evidence="1">Multi-pass membrane protein</topology>
    </subcellularLocation>
</comment>
<evidence type="ECO:0000256" key="5">
    <source>
        <dbReference type="SAM" id="Phobius"/>
    </source>
</evidence>
<organism evidence="7 8">
    <name type="scientific">Banduia mediterranea</name>
    <dbReference type="NCBI Taxonomy" id="3075609"/>
    <lineage>
        <taxon>Bacteria</taxon>
        <taxon>Pseudomonadati</taxon>
        <taxon>Pseudomonadota</taxon>
        <taxon>Gammaproteobacteria</taxon>
        <taxon>Nevskiales</taxon>
        <taxon>Algiphilaceae</taxon>
        <taxon>Banduia</taxon>
    </lineage>
</organism>
<dbReference type="EC" id="3.4.21.-" evidence="7"/>
<dbReference type="InterPro" id="IPR035952">
    <property type="entry name" value="Rhomboid-like_sf"/>
</dbReference>
<dbReference type="NCBIfam" id="TIGR03902">
    <property type="entry name" value="rhom_GG_sort"/>
    <property type="match status" value="1"/>
</dbReference>
<keyword evidence="8" id="KW-1185">Reference proteome</keyword>
<keyword evidence="3 5" id="KW-1133">Transmembrane helix</keyword>
<evidence type="ECO:0000256" key="4">
    <source>
        <dbReference type="ARBA" id="ARBA00023136"/>
    </source>
</evidence>
<sequence length="204" mass="23096">MSSRGVWIAPLVVMLLSLILELFGDAGRGWLRYDRDRIADGQWWRFLSGNFVHLGWYHLMLNEIGIVMMVLLCPDRLSPWVWLRRIGIIGTGMTLCLYAFVPSMTRYVGLSGMLHGLFLLGLGRQALKRDWIAIACLLYLFGKLGYESITGTPVSDEAAIGGRVALESHFYGTLCALAYGFVFRSFTGGLERPRPYKREREVPE</sequence>
<name>A0ABU2WF99_9GAMM</name>
<protein>
    <submittedName>
        <fullName evidence="7">Rhombosortase</fullName>
        <ecNumber evidence="7">3.4.21.-</ecNumber>
    </submittedName>
</protein>